<organism evidence="9 10">
    <name type="scientific">Palleronia marisminoris</name>
    <dbReference type="NCBI Taxonomy" id="315423"/>
    <lineage>
        <taxon>Bacteria</taxon>
        <taxon>Pseudomonadati</taxon>
        <taxon>Pseudomonadota</taxon>
        <taxon>Alphaproteobacteria</taxon>
        <taxon>Rhodobacterales</taxon>
        <taxon>Roseobacteraceae</taxon>
        <taxon>Palleronia</taxon>
    </lineage>
</organism>
<keyword evidence="5 7" id="KW-1133">Transmembrane helix</keyword>
<reference evidence="9 10" key="1">
    <citation type="submission" date="2017-03" db="EMBL/GenBank/DDBJ databases">
        <authorList>
            <person name="Afonso C.L."/>
            <person name="Miller P.J."/>
            <person name="Scott M.A."/>
            <person name="Spackman E."/>
            <person name="Goraichik I."/>
            <person name="Dimitrov K.M."/>
            <person name="Suarez D.L."/>
            <person name="Swayne D.E."/>
        </authorList>
    </citation>
    <scope>NUCLEOTIDE SEQUENCE [LARGE SCALE GENOMIC DNA]</scope>
    <source>
        <strain evidence="9 10">CECT 7066</strain>
    </source>
</reference>
<dbReference type="GO" id="GO:0005886">
    <property type="term" value="C:plasma membrane"/>
    <property type="evidence" value="ECO:0007669"/>
    <property type="project" value="UniProtKB-SubCell"/>
</dbReference>
<dbReference type="InterPro" id="IPR035906">
    <property type="entry name" value="MetI-like_sf"/>
</dbReference>
<evidence type="ECO:0000256" key="1">
    <source>
        <dbReference type="ARBA" id="ARBA00004651"/>
    </source>
</evidence>
<dbReference type="InterPro" id="IPR051393">
    <property type="entry name" value="ABC_transporter_permease"/>
</dbReference>
<evidence type="ECO:0000313" key="9">
    <source>
        <dbReference type="EMBL" id="SLN32096.1"/>
    </source>
</evidence>
<keyword evidence="4 7" id="KW-0812">Transmembrane</keyword>
<accession>A0A1Y5S4N3</accession>
<evidence type="ECO:0000256" key="2">
    <source>
        <dbReference type="ARBA" id="ARBA00022448"/>
    </source>
</evidence>
<dbReference type="PANTHER" id="PTHR30193:SF37">
    <property type="entry name" value="INNER MEMBRANE ABC TRANSPORTER PERMEASE PROTEIN YCJO"/>
    <property type="match status" value="1"/>
</dbReference>
<gene>
    <name evidence="9" type="primary">lacF_4</name>
    <name evidence="9" type="ORF">PAM7066_01309</name>
</gene>
<evidence type="ECO:0000313" key="10">
    <source>
        <dbReference type="Proteomes" id="UP000193870"/>
    </source>
</evidence>
<dbReference type="Gene3D" id="1.10.3720.10">
    <property type="entry name" value="MetI-like"/>
    <property type="match status" value="1"/>
</dbReference>
<dbReference type="SUPFAM" id="SSF161098">
    <property type="entry name" value="MetI-like"/>
    <property type="match status" value="1"/>
</dbReference>
<dbReference type="AlphaFoldDB" id="A0A1Y5S4N3"/>
<feature type="domain" description="ABC transmembrane type-1" evidence="8">
    <location>
        <begin position="88"/>
        <end position="310"/>
    </location>
</feature>
<keyword evidence="6 7" id="KW-0472">Membrane</keyword>
<protein>
    <submittedName>
        <fullName evidence="9">Lactose transport system permease protein LacF</fullName>
    </submittedName>
</protein>
<comment type="similarity">
    <text evidence="7">Belongs to the binding-protein-dependent transport system permease family.</text>
</comment>
<feature type="transmembrane region" description="Helical" evidence="7">
    <location>
        <begin position="122"/>
        <end position="142"/>
    </location>
</feature>
<evidence type="ECO:0000256" key="6">
    <source>
        <dbReference type="ARBA" id="ARBA00023136"/>
    </source>
</evidence>
<feature type="transmembrane region" description="Helical" evidence="7">
    <location>
        <begin position="148"/>
        <end position="167"/>
    </location>
</feature>
<dbReference type="Pfam" id="PF00528">
    <property type="entry name" value="BPD_transp_1"/>
    <property type="match status" value="1"/>
</dbReference>
<evidence type="ECO:0000259" key="8">
    <source>
        <dbReference type="PROSITE" id="PS50928"/>
    </source>
</evidence>
<dbReference type="GO" id="GO:0055085">
    <property type="term" value="P:transmembrane transport"/>
    <property type="evidence" value="ECO:0007669"/>
    <property type="project" value="InterPro"/>
</dbReference>
<evidence type="ECO:0000256" key="7">
    <source>
        <dbReference type="RuleBase" id="RU363032"/>
    </source>
</evidence>
<name>A0A1Y5S4N3_9RHOB</name>
<dbReference type="PROSITE" id="PS50928">
    <property type="entry name" value="ABC_TM1"/>
    <property type="match status" value="1"/>
</dbReference>
<dbReference type="RefSeq" id="WP_085853334.1">
    <property type="nucleotide sequence ID" value="NZ_FOPF01000003.1"/>
</dbReference>
<feature type="transmembrane region" description="Helical" evidence="7">
    <location>
        <begin position="229"/>
        <end position="253"/>
    </location>
</feature>
<dbReference type="PANTHER" id="PTHR30193">
    <property type="entry name" value="ABC TRANSPORTER PERMEASE PROTEIN"/>
    <property type="match status" value="1"/>
</dbReference>
<proteinExistence type="inferred from homology"/>
<dbReference type="InterPro" id="IPR000515">
    <property type="entry name" value="MetI-like"/>
</dbReference>
<keyword evidence="3" id="KW-1003">Cell membrane</keyword>
<evidence type="ECO:0000256" key="3">
    <source>
        <dbReference type="ARBA" id="ARBA00022475"/>
    </source>
</evidence>
<evidence type="ECO:0000256" key="5">
    <source>
        <dbReference type="ARBA" id="ARBA00022989"/>
    </source>
</evidence>
<feature type="transmembrane region" description="Helical" evidence="7">
    <location>
        <begin position="92"/>
        <end position="115"/>
    </location>
</feature>
<sequence>MTEIVSDATGRKPTTRRRRKTGGITHIVVFLAPAVLIYTVFSIYPLVESLRLSLFAGQPDGSAVWTGLGNYARLLFDANWAVRFWNALWNNLILFFIHMVVQNPLGLLLAALLSLAPRFGGAYRTLIFVPTLLSVVIVGFVWELILSPLWGVAEGMMAAVGLGWLYAPWLGLEGSALTAVSMISVWQYVGIPMMLIYAALLSIPDELLDAARVDGLSGAAIFWKVKLPLILPTLGIVAILTYIGNFTLAFDLIYSIQGVLGPPDYSTDIMGTLMFRTFFGQQTQIGDIYMGATVACMMFFIILIGVGLYLVGVQRRLTRYEM</sequence>
<feature type="transmembrane region" description="Helical" evidence="7">
    <location>
        <begin position="179"/>
        <end position="200"/>
    </location>
</feature>
<dbReference type="CDD" id="cd06261">
    <property type="entry name" value="TM_PBP2"/>
    <property type="match status" value="1"/>
</dbReference>
<dbReference type="Proteomes" id="UP000193870">
    <property type="component" value="Unassembled WGS sequence"/>
</dbReference>
<dbReference type="OrthoDB" id="9782326at2"/>
<evidence type="ECO:0000256" key="4">
    <source>
        <dbReference type="ARBA" id="ARBA00022692"/>
    </source>
</evidence>
<dbReference type="EMBL" id="FWFV01000003">
    <property type="protein sequence ID" value="SLN32096.1"/>
    <property type="molecule type" value="Genomic_DNA"/>
</dbReference>
<feature type="transmembrane region" description="Helical" evidence="7">
    <location>
        <begin position="288"/>
        <end position="312"/>
    </location>
</feature>
<keyword evidence="2 7" id="KW-0813">Transport</keyword>
<feature type="transmembrane region" description="Helical" evidence="7">
    <location>
        <begin position="21"/>
        <end position="44"/>
    </location>
</feature>
<comment type="subcellular location">
    <subcellularLocation>
        <location evidence="1 7">Cell membrane</location>
        <topology evidence="1 7">Multi-pass membrane protein</topology>
    </subcellularLocation>
</comment>
<keyword evidence="10" id="KW-1185">Reference proteome</keyword>
<dbReference type="STRING" id="315423.SAMN04488020_10329"/>